<organism evidence="1 2">
    <name type="scientific">Paenibacillus abyssi</name>
    <dbReference type="NCBI Taxonomy" id="1340531"/>
    <lineage>
        <taxon>Bacteria</taxon>
        <taxon>Bacillati</taxon>
        <taxon>Bacillota</taxon>
        <taxon>Bacilli</taxon>
        <taxon>Bacillales</taxon>
        <taxon>Paenibacillaceae</taxon>
        <taxon>Paenibacillus</taxon>
    </lineage>
</organism>
<dbReference type="AlphaFoldDB" id="A0A917LGJ2"/>
<evidence type="ECO:0000313" key="2">
    <source>
        <dbReference type="Proteomes" id="UP000644756"/>
    </source>
</evidence>
<dbReference type="RefSeq" id="WP_188533103.1">
    <property type="nucleotide sequence ID" value="NZ_BMGR01000017.1"/>
</dbReference>
<gene>
    <name evidence="1" type="ORF">GCM10010916_42700</name>
</gene>
<accession>A0A917LGJ2</accession>
<comment type="caution">
    <text evidence="1">The sequence shown here is derived from an EMBL/GenBank/DDBJ whole genome shotgun (WGS) entry which is preliminary data.</text>
</comment>
<reference evidence="1" key="1">
    <citation type="journal article" date="2014" name="Int. J. Syst. Evol. Microbiol.">
        <title>Complete genome sequence of Corynebacterium casei LMG S-19264T (=DSM 44701T), isolated from a smear-ripened cheese.</title>
        <authorList>
            <consortium name="US DOE Joint Genome Institute (JGI-PGF)"/>
            <person name="Walter F."/>
            <person name="Albersmeier A."/>
            <person name="Kalinowski J."/>
            <person name="Ruckert C."/>
        </authorList>
    </citation>
    <scope>NUCLEOTIDE SEQUENCE</scope>
    <source>
        <strain evidence="1">CGMCC 1.12987</strain>
    </source>
</reference>
<name>A0A917LGJ2_9BACL</name>
<protein>
    <submittedName>
        <fullName evidence="1">Uncharacterized protein</fullName>
    </submittedName>
</protein>
<dbReference type="Proteomes" id="UP000644756">
    <property type="component" value="Unassembled WGS sequence"/>
</dbReference>
<dbReference type="EMBL" id="BMGR01000017">
    <property type="protein sequence ID" value="GGG21433.1"/>
    <property type="molecule type" value="Genomic_DNA"/>
</dbReference>
<proteinExistence type="predicted"/>
<keyword evidence="2" id="KW-1185">Reference proteome</keyword>
<reference evidence="1" key="2">
    <citation type="submission" date="2020-09" db="EMBL/GenBank/DDBJ databases">
        <authorList>
            <person name="Sun Q."/>
            <person name="Zhou Y."/>
        </authorList>
    </citation>
    <scope>NUCLEOTIDE SEQUENCE</scope>
    <source>
        <strain evidence="1">CGMCC 1.12987</strain>
    </source>
</reference>
<evidence type="ECO:0000313" key="1">
    <source>
        <dbReference type="EMBL" id="GGG21433.1"/>
    </source>
</evidence>
<sequence>MRTSLEWVARGAAVCVNVVFHSGLPQRTAVFGLVAGVSGDRYNKDKPKNGRLGAIEAG</sequence>